<comment type="caution">
    <text evidence="3">The sequence shown here is derived from an EMBL/GenBank/DDBJ whole genome shotgun (WGS) entry which is preliminary data.</text>
</comment>
<feature type="compositionally biased region" description="Low complexity" evidence="1">
    <location>
        <begin position="487"/>
        <end position="500"/>
    </location>
</feature>
<feature type="region of interest" description="Disordered" evidence="1">
    <location>
        <begin position="1"/>
        <end position="128"/>
    </location>
</feature>
<feature type="region of interest" description="Disordered" evidence="1">
    <location>
        <begin position="392"/>
        <end position="465"/>
    </location>
</feature>
<dbReference type="EMBL" id="JAVDPF010000022">
    <property type="protein sequence ID" value="KAL1873373.1"/>
    <property type="molecule type" value="Genomic_DNA"/>
</dbReference>
<feature type="region of interest" description="Disordered" evidence="1">
    <location>
        <begin position="477"/>
        <end position="508"/>
    </location>
</feature>
<feature type="compositionally biased region" description="Basic and acidic residues" evidence="1">
    <location>
        <begin position="79"/>
        <end position="95"/>
    </location>
</feature>
<evidence type="ECO:0008006" key="5">
    <source>
        <dbReference type="Google" id="ProtNLM"/>
    </source>
</evidence>
<sequence length="1129" mass="123707">MSSDRTPSRRQSDIPPGGTHRRATPMRSLFDDLPTAYSHITGDNSPMMATPSSGTSGRGSRSLSMSQHADRGLVPFLEASDHQSESDQVEQKLEKSGSVSDVNKKRSIRRQLSMSSSTSAKGMAGDFARSLLRRPKRARAAKDRLSNFLFPRSKLDHEGSIRRRLSRSTPEDSLFSISQGGLDEEKIDDPLSMGVFSESTSSLNLHQPNYHSARGRIDKSNTINNIAQQKSRRWSIGRSRERQVTLFPDPFRPGGRRASSPSPFQNEFRGLPRQYEASHDSSQDTHIRRETRLNLVGDEPTAPLPSICGRLESQGNVEQAGNMYLHSTSPARQLSEDNKTGRSLFCDTDEEKLSEQLAAVDLSASPSQPLDTDPHGSGTFIPYASSTGTLGAYMSHMPKDSSTQNRTPGSTVSVRQIAPFSIEESANEETREEDFGSGERKETLRSTDYPHQSYPYASQSAANESQILEHSTFGASWSQTQDLGPGSSQSSSCQQFSEYSTTPPPGPRLRLKTGLRDLRSWTASHGGFSNNYSRLGQQPSGSVFRSRQSEMTQDDEQDWETIAESDHLSRGTFDTFVGQGAHRSGYTDPYTSRLGQAMTGSSLADYSSYGSLAQPETSSWTPFDLPSSPPLPQSSFFHPQHAVLTNTHNMPYSSSTEQSSSYGHQFQNTNPLGVHVPRLSATPSCSLGAPRPHSARAYRHPTPLGGSHTNPFRSSAPTIPRGADRVGGTSNSKFSFLEQSHITEEDTDMQSDFGTPGDVSIHTAARSLPSQPPSPDVPPLHRTPSASSGWVTILSTHESPVLPDMPSPLPSRYQILTQAPRSRPVRLGRVEGPPSGGRRVADSANDAGNPTPGASLNQAAVQSSSTDRLITGLPGKPAPVRSTPGSLYQSIRARGQKDHSQRRSSNNIELQEWPHGGGNDAETAATSSRPTIKRGTSTAALLAARERTRTTFYSASETSTRRTKRYRTDAEVRERLRIMDSISAADIARPQSTMMLPRTSRLTGDEESVGSNLPWYTSTSGKYVFAEPPRLVPLQFRHSQLSVLSNIVPQKRLGRRIILGLTVLFPFGWPVVALIGLGISWPDCLIRWYSGGEVKSFHDRERTLARWMVLGYTIVFIGTIISLFMALLS</sequence>
<feature type="region of interest" description="Disordered" evidence="1">
    <location>
        <begin position="817"/>
        <end position="936"/>
    </location>
</feature>
<feature type="compositionally biased region" description="Polar residues" evidence="1">
    <location>
        <begin position="400"/>
        <end position="414"/>
    </location>
</feature>
<dbReference type="Proteomes" id="UP001583193">
    <property type="component" value="Unassembled WGS sequence"/>
</dbReference>
<feature type="region of interest" description="Disordered" evidence="1">
    <location>
        <begin position="246"/>
        <end position="267"/>
    </location>
</feature>
<evidence type="ECO:0000313" key="4">
    <source>
        <dbReference type="Proteomes" id="UP001583193"/>
    </source>
</evidence>
<feature type="compositionally biased region" description="Polar residues" evidence="1">
    <location>
        <begin position="455"/>
        <end position="465"/>
    </location>
</feature>
<feature type="region of interest" description="Disordered" evidence="1">
    <location>
        <begin position="364"/>
        <end position="383"/>
    </location>
</feature>
<name>A0ABR3XCM0_9EURO</name>
<keyword evidence="4" id="KW-1185">Reference proteome</keyword>
<feature type="region of interest" description="Disordered" evidence="1">
    <location>
        <begin position="743"/>
        <end position="787"/>
    </location>
</feature>
<organism evidence="3 4">
    <name type="scientific">Paecilomyces lecythidis</name>
    <dbReference type="NCBI Taxonomy" id="3004212"/>
    <lineage>
        <taxon>Eukaryota</taxon>
        <taxon>Fungi</taxon>
        <taxon>Dikarya</taxon>
        <taxon>Ascomycota</taxon>
        <taxon>Pezizomycotina</taxon>
        <taxon>Eurotiomycetes</taxon>
        <taxon>Eurotiomycetidae</taxon>
        <taxon>Eurotiales</taxon>
        <taxon>Thermoascaceae</taxon>
        <taxon>Paecilomyces</taxon>
    </lineage>
</organism>
<feature type="compositionally biased region" description="Polar residues" evidence="1">
    <location>
        <begin position="846"/>
        <end position="868"/>
    </location>
</feature>
<keyword evidence="2" id="KW-0472">Membrane</keyword>
<feature type="compositionally biased region" description="Low complexity" evidence="1">
    <location>
        <begin position="52"/>
        <end position="66"/>
    </location>
</feature>
<evidence type="ECO:0000313" key="3">
    <source>
        <dbReference type="EMBL" id="KAL1873373.1"/>
    </source>
</evidence>
<accession>A0ABR3XCM0</accession>
<feature type="compositionally biased region" description="Basic and acidic residues" evidence="1">
    <location>
        <begin position="1"/>
        <end position="12"/>
    </location>
</feature>
<keyword evidence="2" id="KW-1133">Transmembrane helix</keyword>
<feature type="compositionally biased region" description="Polar residues" evidence="1">
    <location>
        <begin position="707"/>
        <end position="717"/>
    </location>
</feature>
<feature type="compositionally biased region" description="Polar residues" evidence="1">
    <location>
        <begin position="110"/>
        <end position="120"/>
    </location>
</feature>
<reference evidence="3 4" key="1">
    <citation type="journal article" date="2024" name="IMA Fungus">
        <title>IMA Genome - F19 : A genome assembly and annotation guide to empower mycologists, including annotated draft genome sequences of Ceratocystis pirilliformis, Diaporthe australafricana, Fusarium ophioides, Paecilomyces lecythidis, and Sporothrix stenoceras.</title>
        <authorList>
            <person name="Aylward J."/>
            <person name="Wilson A.M."/>
            <person name="Visagie C.M."/>
            <person name="Spraker J."/>
            <person name="Barnes I."/>
            <person name="Buitendag C."/>
            <person name="Ceriani C."/>
            <person name="Del Mar Angel L."/>
            <person name="du Plessis D."/>
            <person name="Fuchs T."/>
            <person name="Gasser K."/>
            <person name="Kramer D."/>
            <person name="Li W."/>
            <person name="Munsamy K."/>
            <person name="Piso A."/>
            <person name="Price J.L."/>
            <person name="Sonnekus B."/>
            <person name="Thomas C."/>
            <person name="van der Nest A."/>
            <person name="van Dijk A."/>
            <person name="van Heerden A."/>
            <person name="van Vuuren N."/>
            <person name="Yilmaz N."/>
            <person name="Duong T.A."/>
            <person name="van der Merwe N.A."/>
            <person name="Wingfield M.J."/>
            <person name="Wingfield B.D."/>
        </authorList>
    </citation>
    <scope>NUCLEOTIDE SEQUENCE [LARGE SCALE GENOMIC DNA]</scope>
    <source>
        <strain evidence="3 4">CMW 18167</strain>
    </source>
</reference>
<feature type="region of interest" description="Disordered" evidence="1">
    <location>
        <begin position="702"/>
        <end position="731"/>
    </location>
</feature>
<keyword evidence="2" id="KW-0812">Transmembrane</keyword>
<evidence type="ECO:0000256" key="1">
    <source>
        <dbReference type="SAM" id="MobiDB-lite"/>
    </source>
</evidence>
<evidence type="ECO:0000256" key="2">
    <source>
        <dbReference type="SAM" id="Phobius"/>
    </source>
</evidence>
<proteinExistence type="predicted"/>
<gene>
    <name evidence="3" type="ORF">Plec18167_006424</name>
</gene>
<protein>
    <recommendedName>
        <fullName evidence="5">Serine-rich protein</fullName>
    </recommendedName>
</protein>
<feature type="compositionally biased region" description="Polar residues" evidence="1">
    <location>
        <begin position="924"/>
        <end position="936"/>
    </location>
</feature>
<feature type="transmembrane region" description="Helical" evidence="2">
    <location>
        <begin position="1057"/>
        <end position="1081"/>
    </location>
</feature>
<feature type="transmembrane region" description="Helical" evidence="2">
    <location>
        <begin position="1107"/>
        <end position="1128"/>
    </location>
</feature>
<feature type="compositionally biased region" description="Basic and acidic residues" evidence="1">
    <location>
        <begin position="433"/>
        <end position="445"/>
    </location>
</feature>